<reference evidence="3" key="1">
    <citation type="journal article" date="2014" name="Int. J. Syst. Evol. Microbiol.">
        <title>Complete genome sequence of Corynebacterium casei LMG S-19264T (=DSM 44701T), isolated from a smear-ripened cheese.</title>
        <authorList>
            <consortium name="US DOE Joint Genome Institute (JGI-PGF)"/>
            <person name="Walter F."/>
            <person name="Albersmeier A."/>
            <person name="Kalinowski J."/>
            <person name="Ruckert C."/>
        </authorList>
    </citation>
    <scope>NUCLEOTIDE SEQUENCE</scope>
    <source>
        <strain evidence="3">JCM 14719</strain>
    </source>
</reference>
<organism evidence="3 4">
    <name type="scientific">Calditerricola satsumensis</name>
    <dbReference type="NCBI Taxonomy" id="373054"/>
    <lineage>
        <taxon>Bacteria</taxon>
        <taxon>Bacillati</taxon>
        <taxon>Bacillota</taxon>
        <taxon>Bacilli</taxon>
        <taxon>Bacillales</taxon>
        <taxon>Bacillaceae</taxon>
        <taxon>Calditerricola</taxon>
    </lineage>
</organism>
<evidence type="ECO:0000313" key="3">
    <source>
        <dbReference type="EMBL" id="GGK00658.1"/>
    </source>
</evidence>
<dbReference type="PROSITE" id="PS51257">
    <property type="entry name" value="PROKAR_LIPOPROTEIN"/>
    <property type="match status" value="1"/>
</dbReference>
<sequence>MTSGKWGTIVLALSLLLAGCGQSANTTAPAEQPKGETGQETQQGAAETTPQGETAVADAFKMALKELDKAKEGQPVDFERVATIYKESLQGLVQTRDAEFKETLDQQLSAALEAGKNGQMDPLVVRQVFDKLMQKVFYLTIKKEFQETLEKWGDKAHGKEEVAEAKAYYALLKGTVEKRDAAYGTQMAATIDGAFADLEKAVDSGDKLAFELAKQVVDKTLMKTFYLAAGALEHGYAGKAAKEAKEDPKKAKVEQAEGWAFYQSLYPYLAKYAKEEADFIQQQFDLSSDVSKLDPQAVNKAFIRGFAKVALHEYEESAENWGQDKGVITALEGALFIDLLEGDLKRLLGEQGYTSLRETAQQYLEAAKARDEAKGKALREELEKTLRAVVNKAQ</sequence>
<feature type="chain" id="PRO_5039094816" description="Lipoprotein" evidence="2">
    <location>
        <begin position="24"/>
        <end position="394"/>
    </location>
</feature>
<proteinExistence type="predicted"/>
<feature type="signal peptide" evidence="2">
    <location>
        <begin position="1"/>
        <end position="23"/>
    </location>
</feature>
<dbReference type="EMBL" id="BMOF01000023">
    <property type="protein sequence ID" value="GGK00658.1"/>
    <property type="molecule type" value="Genomic_DNA"/>
</dbReference>
<evidence type="ECO:0000256" key="1">
    <source>
        <dbReference type="SAM" id="MobiDB-lite"/>
    </source>
</evidence>
<protein>
    <recommendedName>
        <fullName evidence="5">Lipoprotein</fullName>
    </recommendedName>
</protein>
<gene>
    <name evidence="3" type="ORF">GCM10007043_13380</name>
</gene>
<evidence type="ECO:0008006" key="5">
    <source>
        <dbReference type="Google" id="ProtNLM"/>
    </source>
</evidence>
<keyword evidence="2" id="KW-0732">Signal</keyword>
<evidence type="ECO:0000313" key="4">
    <source>
        <dbReference type="Proteomes" id="UP000637720"/>
    </source>
</evidence>
<evidence type="ECO:0000256" key="2">
    <source>
        <dbReference type="SAM" id="SignalP"/>
    </source>
</evidence>
<reference evidence="3" key="2">
    <citation type="submission" date="2020-09" db="EMBL/GenBank/DDBJ databases">
        <authorList>
            <person name="Sun Q."/>
            <person name="Ohkuma M."/>
        </authorList>
    </citation>
    <scope>NUCLEOTIDE SEQUENCE</scope>
    <source>
        <strain evidence="3">JCM 14719</strain>
    </source>
</reference>
<keyword evidence="4" id="KW-1185">Reference proteome</keyword>
<name>A0A8J3B8A7_9BACI</name>
<dbReference type="AlphaFoldDB" id="A0A8J3B8A7"/>
<dbReference type="RefSeq" id="WP_054669025.1">
    <property type="nucleotide sequence ID" value="NZ_BMOF01000023.1"/>
</dbReference>
<accession>A0A8J3B8A7</accession>
<feature type="compositionally biased region" description="Polar residues" evidence="1">
    <location>
        <begin position="38"/>
        <end position="52"/>
    </location>
</feature>
<comment type="caution">
    <text evidence="3">The sequence shown here is derived from an EMBL/GenBank/DDBJ whole genome shotgun (WGS) entry which is preliminary data.</text>
</comment>
<feature type="region of interest" description="Disordered" evidence="1">
    <location>
        <begin position="24"/>
        <end position="52"/>
    </location>
</feature>
<dbReference type="Proteomes" id="UP000637720">
    <property type="component" value="Unassembled WGS sequence"/>
</dbReference>